<dbReference type="CDD" id="cd00586">
    <property type="entry name" value="4HBT"/>
    <property type="match status" value="1"/>
</dbReference>
<gene>
    <name evidence="3" type="ORF">BZM27_52910</name>
</gene>
<comment type="similarity">
    <text evidence="1">Belongs to the 4-hydroxybenzoyl-CoA thioesterase family.</text>
</comment>
<dbReference type="PANTHER" id="PTHR31793">
    <property type="entry name" value="4-HYDROXYBENZOYL-COA THIOESTERASE FAMILY MEMBER"/>
    <property type="match status" value="1"/>
</dbReference>
<name>A0A4R0X7N2_9BURK</name>
<dbReference type="InterPro" id="IPR029069">
    <property type="entry name" value="HotDog_dom_sf"/>
</dbReference>
<evidence type="ECO:0000313" key="3">
    <source>
        <dbReference type="EMBL" id="TCG02837.1"/>
    </source>
</evidence>
<feature type="non-terminal residue" evidence="3">
    <location>
        <position position="89"/>
    </location>
</feature>
<dbReference type="GO" id="GO:0047617">
    <property type="term" value="F:fatty acyl-CoA hydrolase activity"/>
    <property type="evidence" value="ECO:0007669"/>
    <property type="project" value="TreeGrafter"/>
</dbReference>
<keyword evidence="4" id="KW-1185">Reference proteome</keyword>
<reference evidence="3 4" key="1">
    <citation type="submission" date="2017-02" db="EMBL/GenBank/DDBJ databases">
        <title>Paraburkholderia sophoroidis sp. nov. and Paraburkholderia steynii sp. nov. rhizobial symbionts of the fynbos legume Hypocalyptus sophoroides.</title>
        <authorList>
            <person name="Steenkamp E.T."/>
            <person name="Beukes C.W."/>
            <person name="Van Zyl E."/>
            <person name="Avontuur J."/>
            <person name="Chan W.Y."/>
            <person name="Hassen A."/>
            <person name="Palmer M."/>
            <person name="Mthombeni L."/>
            <person name="Phalane F."/>
            <person name="Sereme K."/>
            <person name="Venter S.N."/>
        </authorList>
    </citation>
    <scope>NUCLEOTIDE SEQUENCE [LARGE SCALE GENOMIC DNA]</scope>
    <source>
        <strain evidence="3 4">HC1.1ba</strain>
    </source>
</reference>
<dbReference type="SUPFAM" id="SSF54637">
    <property type="entry name" value="Thioesterase/thiol ester dehydrase-isomerase"/>
    <property type="match status" value="1"/>
</dbReference>
<proteinExistence type="inferred from homology"/>
<evidence type="ECO:0000256" key="2">
    <source>
        <dbReference type="ARBA" id="ARBA00022801"/>
    </source>
</evidence>
<accession>A0A4R0X7N2</accession>
<dbReference type="PANTHER" id="PTHR31793:SF27">
    <property type="entry name" value="NOVEL THIOESTERASE SUPERFAMILY DOMAIN AND SAPOSIN A-TYPE DOMAIN CONTAINING PROTEIN (0610012H03RIK)"/>
    <property type="match status" value="1"/>
</dbReference>
<keyword evidence="2" id="KW-0378">Hydrolase</keyword>
<organism evidence="3 4">
    <name type="scientific">Paraburkholderia steynii</name>
    <dbReference type="NCBI Taxonomy" id="1245441"/>
    <lineage>
        <taxon>Bacteria</taxon>
        <taxon>Pseudomonadati</taxon>
        <taxon>Pseudomonadota</taxon>
        <taxon>Betaproteobacteria</taxon>
        <taxon>Burkholderiales</taxon>
        <taxon>Burkholderiaceae</taxon>
        <taxon>Paraburkholderia</taxon>
    </lineage>
</organism>
<dbReference type="Gene3D" id="3.10.129.10">
    <property type="entry name" value="Hotdog Thioesterase"/>
    <property type="match status" value="1"/>
</dbReference>
<evidence type="ECO:0000256" key="1">
    <source>
        <dbReference type="ARBA" id="ARBA00005953"/>
    </source>
</evidence>
<dbReference type="AlphaFoldDB" id="A0A4R0X7N2"/>
<dbReference type="EMBL" id="MWML01000702">
    <property type="protein sequence ID" value="TCG02837.1"/>
    <property type="molecule type" value="Genomic_DNA"/>
</dbReference>
<dbReference type="Proteomes" id="UP000294200">
    <property type="component" value="Unassembled WGS sequence"/>
</dbReference>
<evidence type="ECO:0000313" key="4">
    <source>
        <dbReference type="Proteomes" id="UP000294200"/>
    </source>
</evidence>
<protein>
    <submittedName>
        <fullName evidence="3">Thioesterase</fullName>
    </submittedName>
</protein>
<comment type="caution">
    <text evidence="3">The sequence shown here is derived from an EMBL/GenBank/DDBJ whole genome shotgun (WGS) entry which is preliminary data.</text>
</comment>
<sequence length="89" mass="10291">MSEKPQPRARDAYLHFLKIPTRWMDNDVYGHVNNVVYYSYFDTVVNEYLVGAGVLDFERGRTIGLVVETKCNYFSPIAFPQRVDAGLRV</sequence>
<dbReference type="InterPro" id="IPR050563">
    <property type="entry name" value="4-hydroxybenzoyl-CoA_TE"/>
</dbReference>
<dbReference type="Pfam" id="PF13279">
    <property type="entry name" value="4HBT_2"/>
    <property type="match status" value="1"/>
</dbReference>